<dbReference type="OrthoDB" id="5563539at2759"/>
<dbReference type="PANTHER" id="PTHR28051:SF1">
    <property type="entry name" value="PROTEIN MTL1-RELATED"/>
    <property type="match status" value="1"/>
</dbReference>
<dbReference type="PANTHER" id="PTHR28051">
    <property type="entry name" value="PROTEIN MTL1-RELATED"/>
    <property type="match status" value="1"/>
</dbReference>
<dbReference type="EMBL" id="ML119105">
    <property type="protein sequence ID" value="RPB17737.1"/>
    <property type="molecule type" value="Genomic_DNA"/>
</dbReference>
<dbReference type="AlphaFoldDB" id="A0A3N4L4D7"/>
<dbReference type="Proteomes" id="UP000277580">
    <property type="component" value="Unassembled WGS sequence"/>
</dbReference>
<dbReference type="GO" id="GO:0007039">
    <property type="term" value="P:protein catabolic process in the vacuole"/>
    <property type="evidence" value="ECO:0007669"/>
    <property type="project" value="TreeGrafter"/>
</dbReference>
<dbReference type="GO" id="GO:0005773">
    <property type="term" value="C:vacuole"/>
    <property type="evidence" value="ECO:0007669"/>
    <property type="project" value="GOC"/>
</dbReference>
<dbReference type="STRING" id="1392247.A0A3N4L4D7"/>
<sequence length="571" mass="62215">MAEVMAAPIHSLDGYYSSSPRCGSPQPSYHSVPSYGTSLPRSQYHSHYDTSKLSPPPSSIASSSPPLSSVSYSPSSSVTSSVASSICLDTTTSFIDIDDQLLFPVYDQGTGSLSPESETLSSPSISDYPTPTTTPLGHPLVAEPPHVAVVPADDSVVRHEPSRHVDYLSHDWKEEDIWASWRYMVGKRKVYSNAARLENASWRTWAKSKFKLRTVSPETLNWLKDCDVTWLYGPLSTGNQKSSLLVDPPSPTASPTESRLRTSGSFLVKKPILKKRSMSEVMLQRSLSNSSLLKQAAAAIESQQSGLSRPAMVSRANSDFSTYFQDSKSTSAISTKELPSALSTGSQSPSCAKHIHFNDQVQQCIAVDKDEEDEDEDDAFEVENIEDSSSDEDGLIMMPKKGSNKLNSRGSISDHQTIAMLPSTTLKAVEEVVEVKKSDTFSNIGSFFSSFGASSTEAKATDKSEGLAVVGTKSYILEDDDEDMAELDWEPSHSSFATRRDSVAVTQDRFGSRGFGASTAAVEDEDFELPNYTHDEDEDDETAAGLFGRAVDAVNTARDIAHVLWNVGWSR</sequence>
<dbReference type="InParanoid" id="A0A3N4L4D7"/>
<proteinExistence type="predicted"/>
<organism evidence="3 4">
    <name type="scientific">Morchella conica CCBAS932</name>
    <dbReference type="NCBI Taxonomy" id="1392247"/>
    <lineage>
        <taxon>Eukaryota</taxon>
        <taxon>Fungi</taxon>
        <taxon>Dikarya</taxon>
        <taxon>Ascomycota</taxon>
        <taxon>Pezizomycotina</taxon>
        <taxon>Pezizomycetes</taxon>
        <taxon>Pezizales</taxon>
        <taxon>Morchellaceae</taxon>
        <taxon>Morchella</taxon>
    </lineage>
</organism>
<evidence type="ECO:0000313" key="4">
    <source>
        <dbReference type="Proteomes" id="UP000277580"/>
    </source>
</evidence>
<feature type="domain" description="Nitrogen regulatory protein areA GATA-like" evidence="2">
    <location>
        <begin position="180"/>
        <end position="207"/>
    </location>
</feature>
<feature type="region of interest" description="Disordered" evidence="1">
    <location>
        <begin position="241"/>
        <end position="260"/>
    </location>
</feature>
<dbReference type="InterPro" id="IPR052292">
    <property type="entry name" value="Glucose_repression_reg"/>
</dbReference>
<name>A0A3N4L4D7_9PEZI</name>
<evidence type="ECO:0000259" key="2">
    <source>
        <dbReference type="Pfam" id="PF08550"/>
    </source>
</evidence>
<gene>
    <name evidence="3" type="ORF">P167DRAFT_569473</name>
</gene>
<protein>
    <recommendedName>
        <fullName evidence="2">Nitrogen regulatory protein areA GATA-like domain-containing protein</fullName>
    </recommendedName>
</protein>
<reference evidence="3 4" key="1">
    <citation type="journal article" date="2018" name="Nat. Ecol. Evol.">
        <title>Pezizomycetes genomes reveal the molecular basis of ectomycorrhizal truffle lifestyle.</title>
        <authorList>
            <person name="Murat C."/>
            <person name="Payen T."/>
            <person name="Noel B."/>
            <person name="Kuo A."/>
            <person name="Morin E."/>
            <person name="Chen J."/>
            <person name="Kohler A."/>
            <person name="Krizsan K."/>
            <person name="Balestrini R."/>
            <person name="Da Silva C."/>
            <person name="Montanini B."/>
            <person name="Hainaut M."/>
            <person name="Levati E."/>
            <person name="Barry K.W."/>
            <person name="Belfiori B."/>
            <person name="Cichocki N."/>
            <person name="Clum A."/>
            <person name="Dockter R.B."/>
            <person name="Fauchery L."/>
            <person name="Guy J."/>
            <person name="Iotti M."/>
            <person name="Le Tacon F."/>
            <person name="Lindquist E.A."/>
            <person name="Lipzen A."/>
            <person name="Malagnac F."/>
            <person name="Mello A."/>
            <person name="Molinier V."/>
            <person name="Miyauchi S."/>
            <person name="Poulain J."/>
            <person name="Riccioni C."/>
            <person name="Rubini A."/>
            <person name="Sitrit Y."/>
            <person name="Splivallo R."/>
            <person name="Traeger S."/>
            <person name="Wang M."/>
            <person name="Zifcakova L."/>
            <person name="Wipf D."/>
            <person name="Zambonelli A."/>
            <person name="Paolocci F."/>
            <person name="Nowrousian M."/>
            <person name="Ottonello S."/>
            <person name="Baldrian P."/>
            <person name="Spatafora J.W."/>
            <person name="Henrissat B."/>
            <person name="Nagy L.G."/>
            <person name="Aury J.M."/>
            <person name="Wincker P."/>
            <person name="Grigoriev I.V."/>
            <person name="Bonfante P."/>
            <person name="Martin F.M."/>
        </authorList>
    </citation>
    <scope>NUCLEOTIDE SEQUENCE [LARGE SCALE GENOMIC DNA]</scope>
    <source>
        <strain evidence="3 4">CCBAS932</strain>
    </source>
</reference>
<keyword evidence="4" id="KW-1185">Reference proteome</keyword>
<feature type="compositionally biased region" description="Polar residues" evidence="1">
    <location>
        <begin position="16"/>
        <end position="45"/>
    </location>
</feature>
<dbReference type="Pfam" id="PF08550">
    <property type="entry name" value="GATA_AreA"/>
    <property type="match status" value="1"/>
</dbReference>
<dbReference type="InterPro" id="IPR013860">
    <property type="entry name" value="AreA_GATA"/>
</dbReference>
<feature type="compositionally biased region" description="Low complexity" evidence="1">
    <location>
        <begin position="59"/>
        <end position="74"/>
    </location>
</feature>
<evidence type="ECO:0000256" key="1">
    <source>
        <dbReference type="SAM" id="MobiDB-lite"/>
    </source>
</evidence>
<accession>A0A3N4L4D7</accession>
<dbReference type="GO" id="GO:0042149">
    <property type="term" value="P:cellular response to glucose starvation"/>
    <property type="evidence" value="ECO:0007669"/>
    <property type="project" value="TreeGrafter"/>
</dbReference>
<evidence type="ECO:0000313" key="3">
    <source>
        <dbReference type="EMBL" id="RPB17737.1"/>
    </source>
</evidence>
<feature type="region of interest" description="Disordered" evidence="1">
    <location>
        <begin position="12"/>
        <end position="74"/>
    </location>
</feature>